<dbReference type="GeneID" id="99651647"/>
<sequence length="159" mass="16171">MSARIPVLFSTTAAALALTAGMAGSALAAPPPGDPASVKAPEVAPPASSVSSTSSSTSSASSSSSAKDGTDLAACMDATCEVQVRDGQKIPLDRKYGLKPVEVDVRGNRAIFTLEDARNPKTKTVMDVAGGDSSATYNGITFRPRMTKDGNVIVDVSHA</sequence>
<evidence type="ECO:0000256" key="1">
    <source>
        <dbReference type="SAM" id="MobiDB-lite"/>
    </source>
</evidence>
<feature type="signal peptide" evidence="2">
    <location>
        <begin position="1"/>
        <end position="28"/>
    </location>
</feature>
<dbReference type="EMBL" id="FOVH01000003">
    <property type="protein sequence ID" value="SFN81106.1"/>
    <property type="molecule type" value="Genomic_DNA"/>
</dbReference>
<dbReference type="STRING" id="1993.SAMN04489713_103117"/>
<evidence type="ECO:0008006" key="5">
    <source>
        <dbReference type="Google" id="ProtNLM"/>
    </source>
</evidence>
<feature type="region of interest" description="Disordered" evidence="1">
    <location>
        <begin position="25"/>
        <end position="69"/>
    </location>
</feature>
<dbReference type="RefSeq" id="WP_161790968.1">
    <property type="nucleotide sequence ID" value="NZ_CP083237.1"/>
</dbReference>
<evidence type="ECO:0000313" key="4">
    <source>
        <dbReference type="Proteomes" id="UP000183413"/>
    </source>
</evidence>
<name>A0A1I5C2J0_9ACTN</name>
<feature type="chain" id="PRO_5010282295" description="Secreted protein" evidence="2">
    <location>
        <begin position="29"/>
        <end position="159"/>
    </location>
</feature>
<evidence type="ECO:0000313" key="3">
    <source>
        <dbReference type="EMBL" id="SFN81106.1"/>
    </source>
</evidence>
<proteinExistence type="predicted"/>
<organism evidence="3 4">
    <name type="scientific">Actinomadura madurae</name>
    <dbReference type="NCBI Taxonomy" id="1993"/>
    <lineage>
        <taxon>Bacteria</taxon>
        <taxon>Bacillati</taxon>
        <taxon>Actinomycetota</taxon>
        <taxon>Actinomycetes</taxon>
        <taxon>Streptosporangiales</taxon>
        <taxon>Thermomonosporaceae</taxon>
        <taxon>Actinomadura</taxon>
    </lineage>
</organism>
<feature type="compositionally biased region" description="Low complexity" evidence="1">
    <location>
        <begin position="35"/>
        <end position="67"/>
    </location>
</feature>
<evidence type="ECO:0000256" key="2">
    <source>
        <dbReference type="SAM" id="SignalP"/>
    </source>
</evidence>
<dbReference type="Proteomes" id="UP000183413">
    <property type="component" value="Unassembled WGS sequence"/>
</dbReference>
<accession>A0A1I5C2J0</accession>
<protein>
    <recommendedName>
        <fullName evidence="5">Secreted protein</fullName>
    </recommendedName>
</protein>
<dbReference type="AlphaFoldDB" id="A0A1I5C2J0"/>
<dbReference type="InParanoid" id="A0A1I5C2J0"/>
<keyword evidence="4" id="KW-1185">Reference proteome</keyword>
<keyword evidence="2" id="KW-0732">Signal</keyword>
<reference evidence="3 4" key="1">
    <citation type="submission" date="2016-10" db="EMBL/GenBank/DDBJ databases">
        <authorList>
            <person name="de Groot N.N."/>
        </authorList>
    </citation>
    <scope>NUCLEOTIDE SEQUENCE [LARGE SCALE GENOMIC DNA]</scope>
    <source>
        <strain evidence="3 4">DSM 43067</strain>
    </source>
</reference>
<gene>
    <name evidence="3" type="ORF">SAMN04489713_103117</name>
</gene>